<sequence length="441" mass="47277">MAAFGSDSTVNEHALAPVDSGFGAWSFLAGAYMVETIVWGFPNAFGVFLKAYLDDPSIAAQPHAASVLPLVGTLSSGIIYCSGPFIYPFTSRYPHHRRTAMWIGSALCWASLFGASYATTVMQLVFLQGVLYALGGALLYAPTMSYLSEWFVRRRGLANGVVFAGTATGGLLLPLIIPPLIRAHGTATTLRYLSVALLLSLLPTLPLVRPRLPEHRVHGPGPRSSENGVWMKSWTWWLLLAVNTVQGFAYFLPIIWLPTYASSVGSMSTSSLSLALLNGASVFGRIMMGTLADHLSPWLLAISTLGSTSIVTFTLWGVGGRDAPLLLLFGVLYGLFAAGWSSLWTGFLRHIARDDPTLSTTLFGFLLFSRGVGNLLSTPISTALSARPSSVIAHEKTGFDVADGRFERMIVYVGTCFAGAAVVAMVGWGGDRVLKRRSVAA</sequence>
<keyword evidence="2" id="KW-1185">Reference proteome</keyword>
<comment type="caution">
    <text evidence="1">The sequence shown here is derived from an EMBL/GenBank/DDBJ whole genome shotgun (WGS) entry which is preliminary data.</text>
</comment>
<dbReference type="Proteomes" id="UP000814033">
    <property type="component" value="Unassembled WGS sequence"/>
</dbReference>
<gene>
    <name evidence="1" type="ORF">FA95DRAFT_1494533</name>
</gene>
<dbReference type="EMBL" id="MU275935">
    <property type="protein sequence ID" value="KAI0046069.1"/>
    <property type="molecule type" value="Genomic_DNA"/>
</dbReference>
<protein>
    <submittedName>
        <fullName evidence="1">MFS general substrate transporter</fullName>
    </submittedName>
</protein>
<organism evidence="1 2">
    <name type="scientific">Auriscalpium vulgare</name>
    <dbReference type="NCBI Taxonomy" id="40419"/>
    <lineage>
        <taxon>Eukaryota</taxon>
        <taxon>Fungi</taxon>
        <taxon>Dikarya</taxon>
        <taxon>Basidiomycota</taxon>
        <taxon>Agaricomycotina</taxon>
        <taxon>Agaricomycetes</taxon>
        <taxon>Russulales</taxon>
        <taxon>Auriscalpiaceae</taxon>
        <taxon>Auriscalpium</taxon>
    </lineage>
</organism>
<evidence type="ECO:0000313" key="1">
    <source>
        <dbReference type="EMBL" id="KAI0046069.1"/>
    </source>
</evidence>
<name>A0ACB8RPI0_9AGAM</name>
<reference evidence="1" key="2">
    <citation type="journal article" date="2022" name="New Phytol.">
        <title>Evolutionary transition to the ectomycorrhizal habit in the genomes of a hyperdiverse lineage of mushroom-forming fungi.</title>
        <authorList>
            <person name="Looney B."/>
            <person name="Miyauchi S."/>
            <person name="Morin E."/>
            <person name="Drula E."/>
            <person name="Courty P.E."/>
            <person name="Kohler A."/>
            <person name="Kuo A."/>
            <person name="LaButti K."/>
            <person name="Pangilinan J."/>
            <person name="Lipzen A."/>
            <person name="Riley R."/>
            <person name="Andreopoulos W."/>
            <person name="He G."/>
            <person name="Johnson J."/>
            <person name="Nolan M."/>
            <person name="Tritt A."/>
            <person name="Barry K.W."/>
            <person name="Grigoriev I.V."/>
            <person name="Nagy L.G."/>
            <person name="Hibbett D."/>
            <person name="Henrissat B."/>
            <person name="Matheny P.B."/>
            <person name="Labbe J."/>
            <person name="Martin F.M."/>
        </authorList>
    </citation>
    <scope>NUCLEOTIDE SEQUENCE</scope>
    <source>
        <strain evidence="1">FP105234-sp</strain>
    </source>
</reference>
<reference evidence="1" key="1">
    <citation type="submission" date="2021-02" db="EMBL/GenBank/DDBJ databases">
        <authorList>
            <consortium name="DOE Joint Genome Institute"/>
            <person name="Ahrendt S."/>
            <person name="Looney B.P."/>
            <person name="Miyauchi S."/>
            <person name="Morin E."/>
            <person name="Drula E."/>
            <person name="Courty P.E."/>
            <person name="Chicoki N."/>
            <person name="Fauchery L."/>
            <person name="Kohler A."/>
            <person name="Kuo A."/>
            <person name="Labutti K."/>
            <person name="Pangilinan J."/>
            <person name="Lipzen A."/>
            <person name="Riley R."/>
            <person name="Andreopoulos W."/>
            <person name="He G."/>
            <person name="Johnson J."/>
            <person name="Barry K.W."/>
            <person name="Grigoriev I.V."/>
            <person name="Nagy L."/>
            <person name="Hibbett D."/>
            <person name="Henrissat B."/>
            <person name="Matheny P.B."/>
            <person name="Labbe J."/>
            <person name="Martin F."/>
        </authorList>
    </citation>
    <scope>NUCLEOTIDE SEQUENCE</scope>
    <source>
        <strain evidence="1">FP105234-sp</strain>
    </source>
</reference>
<proteinExistence type="predicted"/>
<accession>A0ACB8RPI0</accession>
<evidence type="ECO:0000313" key="2">
    <source>
        <dbReference type="Proteomes" id="UP000814033"/>
    </source>
</evidence>